<dbReference type="Pfam" id="PF00270">
    <property type="entry name" value="DEAD"/>
    <property type="match status" value="1"/>
</dbReference>
<feature type="short sequence motif" description="Q motif" evidence="6">
    <location>
        <begin position="92"/>
        <end position="121"/>
    </location>
</feature>
<evidence type="ECO:0000256" key="1">
    <source>
        <dbReference type="ARBA" id="ARBA00012552"/>
    </source>
</evidence>
<evidence type="ECO:0000256" key="3">
    <source>
        <dbReference type="ARBA" id="ARBA00022801"/>
    </source>
</evidence>
<keyword evidence="4 7" id="KW-0347">Helicase</keyword>
<evidence type="ECO:0000256" key="4">
    <source>
        <dbReference type="ARBA" id="ARBA00022806"/>
    </source>
</evidence>
<dbReference type="PANTHER" id="PTHR47958">
    <property type="entry name" value="ATP-DEPENDENT RNA HELICASE DBP3"/>
    <property type="match status" value="1"/>
</dbReference>
<dbReference type="RefSeq" id="XP_007513872.1">
    <property type="nucleotide sequence ID" value="XM_007513810.1"/>
</dbReference>
<dbReference type="SUPFAM" id="SSF52540">
    <property type="entry name" value="P-loop containing nucleoside triphosphate hydrolases"/>
    <property type="match status" value="1"/>
</dbReference>
<protein>
    <recommendedName>
        <fullName evidence="1">RNA helicase</fullName>
        <ecNumber evidence="1">3.6.4.13</ecNumber>
    </recommendedName>
</protein>
<dbReference type="Pfam" id="PF00271">
    <property type="entry name" value="Helicase_C"/>
    <property type="match status" value="1"/>
</dbReference>
<reference evidence="12 13" key="1">
    <citation type="submission" date="2011-10" db="EMBL/GenBank/DDBJ databases">
        <authorList>
            <person name="Genoscope - CEA"/>
        </authorList>
    </citation>
    <scope>NUCLEOTIDE SEQUENCE [LARGE SCALE GENOMIC DNA]</scope>
    <source>
        <strain evidence="12 13">RCC 1105</strain>
    </source>
</reference>
<dbReference type="InterPro" id="IPR014001">
    <property type="entry name" value="Helicase_ATP-bd"/>
</dbReference>
<keyword evidence="5 7" id="KW-0067">ATP-binding</keyword>
<feature type="compositionally biased region" description="Basic and acidic residues" evidence="8">
    <location>
        <begin position="1"/>
        <end position="10"/>
    </location>
</feature>
<dbReference type="PROSITE" id="PS51192">
    <property type="entry name" value="HELICASE_ATP_BIND_1"/>
    <property type="match status" value="1"/>
</dbReference>
<dbReference type="OrthoDB" id="10265785at2759"/>
<evidence type="ECO:0000256" key="2">
    <source>
        <dbReference type="ARBA" id="ARBA00022741"/>
    </source>
</evidence>
<proteinExistence type="inferred from homology"/>
<dbReference type="PROSITE" id="PS51194">
    <property type="entry name" value="HELICASE_CTER"/>
    <property type="match status" value="1"/>
</dbReference>
<dbReference type="InterPro" id="IPR001650">
    <property type="entry name" value="Helicase_C-like"/>
</dbReference>
<comment type="similarity">
    <text evidence="7">Belongs to the DEAD box helicase family.</text>
</comment>
<dbReference type="GO" id="GO:0005524">
    <property type="term" value="F:ATP binding"/>
    <property type="evidence" value="ECO:0007669"/>
    <property type="project" value="UniProtKB-KW"/>
</dbReference>
<dbReference type="GO" id="GO:0016787">
    <property type="term" value="F:hydrolase activity"/>
    <property type="evidence" value="ECO:0007669"/>
    <property type="project" value="UniProtKB-KW"/>
</dbReference>
<dbReference type="SMART" id="SM00490">
    <property type="entry name" value="HELICc"/>
    <property type="match status" value="1"/>
</dbReference>
<dbReference type="PROSITE" id="PS00039">
    <property type="entry name" value="DEAD_ATP_HELICASE"/>
    <property type="match status" value="1"/>
</dbReference>
<dbReference type="CDD" id="cd17963">
    <property type="entry name" value="DEADc_DDX19_DDX25"/>
    <property type="match status" value="1"/>
</dbReference>
<dbReference type="Proteomes" id="UP000198341">
    <property type="component" value="Chromosome 4"/>
</dbReference>
<organism evidence="12 13">
    <name type="scientific">Bathycoccus prasinos</name>
    <dbReference type="NCBI Taxonomy" id="41875"/>
    <lineage>
        <taxon>Eukaryota</taxon>
        <taxon>Viridiplantae</taxon>
        <taxon>Chlorophyta</taxon>
        <taxon>Mamiellophyceae</taxon>
        <taxon>Mamiellales</taxon>
        <taxon>Bathycoccaceae</taxon>
        <taxon>Bathycoccus</taxon>
    </lineage>
</organism>
<keyword evidence="2 7" id="KW-0547">Nucleotide-binding</keyword>
<evidence type="ECO:0000259" key="9">
    <source>
        <dbReference type="PROSITE" id="PS51192"/>
    </source>
</evidence>
<feature type="domain" description="DEAD-box RNA helicase Q" evidence="11">
    <location>
        <begin position="92"/>
        <end position="121"/>
    </location>
</feature>
<dbReference type="KEGG" id="bpg:Bathy04g04250"/>
<dbReference type="CDD" id="cd18787">
    <property type="entry name" value="SF2_C_DEAD"/>
    <property type="match status" value="1"/>
</dbReference>
<dbReference type="InterPro" id="IPR014014">
    <property type="entry name" value="RNA_helicase_DEAD_Q_motif"/>
</dbReference>
<keyword evidence="3 7" id="KW-0378">Hydrolase</keyword>
<gene>
    <name evidence="12" type="ORF">Bathy04g04250</name>
</gene>
<evidence type="ECO:0000313" key="13">
    <source>
        <dbReference type="Proteomes" id="UP000198341"/>
    </source>
</evidence>
<dbReference type="InterPro" id="IPR000629">
    <property type="entry name" value="RNA-helicase_DEAD-box_CS"/>
</dbReference>
<feature type="domain" description="Helicase C-terminal" evidence="10">
    <location>
        <begin position="330"/>
        <end position="481"/>
    </location>
</feature>
<evidence type="ECO:0000256" key="6">
    <source>
        <dbReference type="PROSITE-ProRule" id="PRU00552"/>
    </source>
</evidence>
<dbReference type="InterPro" id="IPR027417">
    <property type="entry name" value="P-loop_NTPase"/>
</dbReference>
<dbReference type="STRING" id="41875.K8EE98"/>
<dbReference type="Gene3D" id="3.40.50.300">
    <property type="entry name" value="P-loop containing nucleotide triphosphate hydrolases"/>
    <property type="match status" value="2"/>
</dbReference>
<dbReference type="EC" id="3.6.4.13" evidence="1"/>
<evidence type="ECO:0000256" key="5">
    <source>
        <dbReference type="ARBA" id="ARBA00022840"/>
    </source>
</evidence>
<evidence type="ECO:0000259" key="10">
    <source>
        <dbReference type="PROSITE" id="PS51194"/>
    </source>
</evidence>
<feature type="region of interest" description="Disordered" evidence="8">
    <location>
        <begin position="1"/>
        <end position="21"/>
    </location>
</feature>
<evidence type="ECO:0000256" key="7">
    <source>
        <dbReference type="RuleBase" id="RU000492"/>
    </source>
</evidence>
<dbReference type="InterPro" id="IPR011545">
    <property type="entry name" value="DEAD/DEAH_box_helicase_dom"/>
</dbReference>
<evidence type="ECO:0000256" key="8">
    <source>
        <dbReference type="SAM" id="MobiDB-lite"/>
    </source>
</evidence>
<feature type="domain" description="Helicase ATP-binding" evidence="9">
    <location>
        <begin position="126"/>
        <end position="298"/>
    </location>
</feature>
<evidence type="ECO:0000313" key="12">
    <source>
        <dbReference type="EMBL" id="CCO16397.1"/>
    </source>
</evidence>
<dbReference type="GeneID" id="19016451"/>
<dbReference type="PROSITE" id="PS51195">
    <property type="entry name" value="Q_MOTIF"/>
    <property type="match status" value="1"/>
</dbReference>
<dbReference type="GO" id="GO:0003724">
    <property type="term" value="F:RNA helicase activity"/>
    <property type="evidence" value="ECO:0007669"/>
    <property type="project" value="UniProtKB-EC"/>
</dbReference>
<name>K8EE98_9CHLO</name>
<dbReference type="eggNOG" id="KOG0332">
    <property type="taxonomic scope" value="Eukaryota"/>
</dbReference>
<dbReference type="EMBL" id="FO082275">
    <property type="protein sequence ID" value="CCO16397.1"/>
    <property type="molecule type" value="Genomic_DNA"/>
</dbReference>
<dbReference type="AlphaFoldDB" id="K8EE98"/>
<keyword evidence="13" id="KW-1185">Reference proteome</keyword>
<dbReference type="SMART" id="SM00487">
    <property type="entry name" value="DEXDc"/>
    <property type="match status" value="1"/>
</dbReference>
<evidence type="ECO:0000259" key="11">
    <source>
        <dbReference type="PROSITE" id="PS51195"/>
    </source>
</evidence>
<dbReference type="GO" id="GO:0003676">
    <property type="term" value="F:nucleic acid binding"/>
    <property type="evidence" value="ECO:0007669"/>
    <property type="project" value="InterPro"/>
</dbReference>
<sequence length="496" mass="55378">MSENKQEKEVAPPPPPGFEDVKAGAHLDEVAQVAEKLAKGEDLRLGTKKEGTVDAPDLSLKTGQLKSWADEEAETEAIIKVADPNSKYTSAQTFDELGLSAELLQGLYTEMKFEKPSKIQAETLPMILTPPHRNLIAQAHNGSGKTTCFTLGILSRVNVNEPGTQGLMICPTRELVIQNVGVMQRMGKYTNISIASTADPKYDGYNKEQINGQVVIGTPGRLLRWMREKQLDCSKVNCLVFDEADNMLGTDGHRVDSTKILKHLQMSAKNWQVLLFSATFNEAVKTFATKVVPNANQIFLPAHELSLDVIKQYRVNVQSNDQKDMLLKEKIFPLCDKIGQTIIFVRTREGARRLHASMQRDGFKCTAIEGQMQNEDRDRVIKEFRDGQTKILIATDVLSRGLDVSTVTLVINYDMPVEYQNPSVPNFETYLHRIGRSGRFGKKGAAFNLLLGENERLVLDQIERHFEHMVPEVTLNDDDTFESILTAAGLMSPDES</sequence>
<accession>K8EE98</accession>